<dbReference type="RefSeq" id="WP_056943940.1">
    <property type="nucleotide sequence ID" value="NZ_AZDT01000018.1"/>
</dbReference>
<dbReference type="OrthoDB" id="1491115at2"/>
<dbReference type="PANTHER" id="PTHR39441:SF1">
    <property type="entry name" value="DUF2252 DOMAIN-CONTAINING PROTEIN"/>
    <property type="match status" value="1"/>
</dbReference>
<name>A0A0R1K9K7_9LACO</name>
<evidence type="ECO:0008006" key="3">
    <source>
        <dbReference type="Google" id="ProtNLM"/>
    </source>
</evidence>
<dbReference type="EMBL" id="AZDT01000018">
    <property type="protein sequence ID" value="KRK76514.1"/>
    <property type="molecule type" value="Genomic_DNA"/>
</dbReference>
<reference evidence="1 2" key="1">
    <citation type="journal article" date="2015" name="Genome Announc.">
        <title>Expanding the biotechnology potential of lactobacilli through comparative genomics of 213 strains and associated genera.</title>
        <authorList>
            <person name="Sun Z."/>
            <person name="Harris H.M."/>
            <person name="McCann A."/>
            <person name="Guo C."/>
            <person name="Argimon S."/>
            <person name="Zhang W."/>
            <person name="Yang X."/>
            <person name="Jeffery I.B."/>
            <person name="Cooney J.C."/>
            <person name="Kagawa T.F."/>
            <person name="Liu W."/>
            <person name="Song Y."/>
            <person name="Salvetti E."/>
            <person name="Wrobel A."/>
            <person name="Rasinkangas P."/>
            <person name="Parkhill J."/>
            <person name="Rea M.C."/>
            <person name="O'Sullivan O."/>
            <person name="Ritari J."/>
            <person name="Douillard F.P."/>
            <person name="Paul Ross R."/>
            <person name="Yang R."/>
            <person name="Briner A.E."/>
            <person name="Felis G.E."/>
            <person name="de Vos W.M."/>
            <person name="Barrangou R."/>
            <person name="Klaenhammer T.R."/>
            <person name="Caufield P.W."/>
            <person name="Cui Y."/>
            <person name="Zhang H."/>
            <person name="O'Toole P.W."/>
        </authorList>
    </citation>
    <scope>NUCLEOTIDE SEQUENCE [LARGE SCALE GENOMIC DNA]</scope>
    <source>
        <strain evidence="1 2">DSM 19117</strain>
    </source>
</reference>
<dbReference type="PANTHER" id="PTHR39441">
    <property type="entry name" value="DUF2252 DOMAIN-CONTAINING PROTEIN"/>
    <property type="match status" value="1"/>
</dbReference>
<comment type="caution">
    <text evidence="1">The sequence shown here is derived from an EMBL/GenBank/DDBJ whole genome shotgun (WGS) entry which is preliminary data.</text>
</comment>
<sequence length="463" mass="52284">MTPAKFSTGRVQVDKTVSELRAMGKAARAKVSFEDLGRFQPTGRDSRPMMDQVRRMLIPELLPERTRRMGASPFAFFRGTAELMEADLDTQLNTGILTFTCGDAHIGNFGFYASPERRLLFDLNDFDEAGIAPWEWDLKRLLVSVVLAGRANGFKEKKLKECLPEVANSYRKSIKKMFDQTTLDRFYPLNDVEKLVQASALDQDNYQLLMNIINHANKRDSEQVVRKFTTLDQRGGLCFRENAPRTTHVSDDFTQNVSAYFGAYRATLRPDVNLLLSQYHITDVVRHSVGVGSFGSRCYLILLTAIDGSHLVLQVKEALPTRRRGSQRSTRLTAAFEQTEGQRIVDSQKILQSASDSFLGYFSGKQRSFYVRQFRDMKESVDLTQLDWDQFQTYARTCAWTLAIAHAQSPTAAMIRGYIGGGGKTLDAQLANFAFAYADQVAADYTAFCDYRLSDQDQPVTTN</sequence>
<dbReference type="GeneID" id="84782374"/>
<organism evidence="1 2">
    <name type="scientific">Levilactobacillus namurensis DSM 19117</name>
    <dbReference type="NCBI Taxonomy" id="1423773"/>
    <lineage>
        <taxon>Bacteria</taxon>
        <taxon>Bacillati</taxon>
        <taxon>Bacillota</taxon>
        <taxon>Bacilli</taxon>
        <taxon>Lactobacillales</taxon>
        <taxon>Lactobacillaceae</taxon>
        <taxon>Levilactobacillus</taxon>
    </lineage>
</organism>
<dbReference type="PATRIC" id="fig|1423773.3.peg.1393"/>
<dbReference type="Pfam" id="PF10009">
    <property type="entry name" value="DUF2252"/>
    <property type="match status" value="1"/>
</dbReference>
<dbReference type="STRING" id="1423773.FD30_GL001359"/>
<proteinExistence type="predicted"/>
<gene>
    <name evidence="1" type="ORF">FD30_GL001359</name>
</gene>
<evidence type="ECO:0000313" key="2">
    <source>
        <dbReference type="Proteomes" id="UP000051162"/>
    </source>
</evidence>
<accession>A0A0R1K9K7</accession>
<dbReference type="InterPro" id="IPR018721">
    <property type="entry name" value="DUF2252"/>
</dbReference>
<evidence type="ECO:0000313" key="1">
    <source>
        <dbReference type="EMBL" id="KRK76514.1"/>
    </source>
</evidence>
<protein>
    <recommendedName>
        <fullName evidence="3">DUF2252 domain-containing protein</fullName>
    </recommendedName>
</protein>
<dbReference type="Proteomes" id="UP000051162">
    <property type="component" value="Unassembled WGS sequence"/>
</dbReference>
<keyword evidence="2" id="KW-1185">Reference proteome</keyword>
<dbReference type="AlphaFoldDB" id="A0A0R1K9K7"/>